<dbReference type="AlphaFoldDB" id="A0A7V6A2Y9"/>
<evidence type="ECO:0000313" key="2">
    <source>
        <dbReference type="EMBL" id="HHS29240.1"/>
    </source>
</evidence>
<keyword evidence="1" id="KW-0175">Coiled coil</keyword>
<protein>
    <submittedName>
        <fullName evidence="2">Uncharacterized protein</fullName>
    </submittedName>
</protein>
<proteinExistence type="predicted"/>
<organism evidence="2">
    <name type="scientific">Desulfobacca acetoxidans</name>
    <dbReference type="NCBI Taxonomy" id="60893"/>
    <lineage>
        <taxon>Bacteria</taxon>
        <taxon>Pseudomonadati</taxon>
        <taxon>Thermodesulfobacteriota</taxon>
        <taxon>Desulfobaccia</taxon>
        <taxon>Desulfobaccales</taxon>
        <taxon>Desulfobaccaceae</taxon>
        <taxon>Desulfobacca</taxon>
    </lineage>
</organism>
<reference evidence="2" key="1">
    <citation type="journal article" date="2020" name="mSystems">
        <title>Genome- and Community-Level Interaction Insights into Carbon Utilization and Element Cycling Functions of Hydrothermarchaeota in Hydrothermal Sediment.</title>
        <authorList>
            <person name="Zhou Z."/>
            <person name="Liu Y."/>
            <person name="Xu W."/>
            <person name="Pan J."/>
            <person name="Luo Z.H."/>
            <person name="Li M."/>
        </authorList>
    </citation>
    <scope>NUCLEOTIDE SEQUENCE [LARGE SCALE GENOMIC DNA]</scope>
    <source>
        <strain evidence="2">SpSt-767</strain>
    </source>
</reference>
<comment type="caution">
    <text evidence="2">The sequence shown here is derived from an EMBL/GenBank/DDBJ whole genome shotgun (WGS) entry which is preliminary data.</text>
</comment>
<accession>A0A7V6A2Y9</accession>
<evidence type="ECO:0000256" key="1">
    <source>
        <dbReference type="SAM" id="Coils"/>
    </source>
</evidence>
<sequence length="91" mass="10668">MWGILKLGAPNYKKTVPAVIMIAAIRNRLEIERVEELSQKINEEKTLIINKEQQQKKMEESLEELKSLLPRIKHESIALKLRQVIENSKYI</sequence>
<gene>
    <name evidence="2" type="ORF">ENV52_06015</name>
</gene>
<feature type="coiled-coil region" evidence="1">
    <location>
        <begin position="34"/>
        <end position="75"/>
    </location>
</feature>
<name>A0A7V6A2Y9_9BACT</name>
<dbReference type="EMBL" id="DTGR01000096">
    <property type="protein sequence ID" value="HHS29240.1"/>
    <property type="molecule type" value="Genomic_DNA"/>
</dbReference>